<organism evidence="2 5">
    <name type="scientific">Didymodactylos carnosus</name>
    <dbReference type="NCBI Taxonomy" id="1234261"/>
    <lineage>
        <taxon>Eukaryota</taxon>
        <taxon>Metazoa</taxon>
        <taxon>Spiralia</taxon>
        <taxon>Gnathifera</taxon>
        <taxon>Rotifera</taxon>
        <taxon>Eurotatoria</taxon>
        <taxon>Bdelloidea</taxon>
        <taxon>Philodinida</taxon>
        <taxon>Philodinidae</taxon>
        <taxon>Didymodactylos</taxon>
    </lineage>
</organism>
<evidence type="ECO:0000313" key="2">
    <source>
        <dbReference type="EMBL" id="CAF1032828.1"/>
    </source>
</evidence>
<dbReference type="Proteomes" id="UP000663829">
    <property type="component" value="Unassembled WGS sequence"/>
</dbReference>
<evidence type="ECO:0000313" key="1">
    <source>
        <dbReference type="EMBL" id="CAF1008964.1"/>
    </source>
</evidence>
<evidence type="ECO:0000313" key="5">
    <source>
        <dbReference type="Proteomes" id="UP000663829"/>
    </source>
</evidence>
<dbReference type="AlphaFoldDB" id="A0A814J3G7"/>
<dbReference type="InterPro" id="IPR032675">
    <property type="entry name" value="LRR_dom_sf"/>
</dbReference>
<dbReference type="EMBL" id="CAJOBC010003855">
    <property type="protein sequence ID" value="CAF3803562.1"/>
    <property type="molecule type" value="Genomic_DNA"/>
</dbReference>
<dbReference type="Gene3D" id="3.80.10.10">
    <property type="entry name" value="Ribonuclease Inhibitor"/>
    <property type="match status" value="1"/>
</dbReference>
<feature type="non-terminal residue" evidence="2">
    <location>
        <position position="1"/>
    </location>
</feature>
<evidence type="ECO:0000313" key="4">
    <source>
        <dbReference type="EMBL" id="CAF3803562.1"/>
    </source>
</evidence>
<gene>
    <name evidence="2" type="ORF">GPM918_LOCUS15368</name>
    <name evidence="1" type="ORF">OVA965_LOCUS14944</name>
    <name evidence="4" type="ORF">SRO942_LOCUS15366</name>
    <name evidence="3" type="ORF">TMI583_LOCUS14948</name>
</gene>
<dbReference type="SUPFAM" id="SSF52047">
    <property type="entry name" value="RNI-like"/>
    <property type="match status" value="1"/>
</dbReference>
<dbReference type="EMBL" id="CAJNOK010006612">
    <property type="protein sequence ID" value="CAF1008964.1"/>
    <property type="molecule type" value="Genomic_DNA"/>
</dbReference>
<sequence length="154" mass="18227">QLEHLVSLSLLNCSNDTYNYGQILFVLPKLTRLTLSGYHFIQLSFNLSLTIASKSNLEYLNISPCSLQCLHHSILRYIPKLKYLNVHIPQWYSDINDMLPLPSISTLIYLKLNIRRQLKHNIIRELLTSFVNLKYFSFLAFDVEFMNNRLWQQY</sequence>
<keyword evidence="5" id="KW-1185">Reference proteome</keyword>
<dbReference type="EMBL" id="CAJOBA010006620">
    <property type="protein sequence ID" value="CAF3777865.1"/>
    <property type="molecule type" value="Genomic_DNA"/>
</dbReference>
<name>A0A814J3G7_9BILA</name>
<evidence type="ECO:0000313" key="3">
    <source>
        <dbReference type="EMBL" id="CAF3777865.1"/>
    </source>
</evidence>
<dbReference type="Proteomes" id="UP000677228">
    <property type="component" value="Unassembled WGS sequence"/>
</dbReference>
<comment type="caution">
    <text evidence="2">The sequence shown here is derived from an EMBL/GenBank/DDBJ whole genome shotgun (WGS) entry which is preliminary data.</text>
</comment>
<proteinExistence type="predicted"/>
<dbReference type="EMBL" id="CAJNOQ010003856">
    <property type="protein sequence ID" value="CAF1032828.1"/>
    <property type="molecule type" value="Genomic_DNA"/>
</dbReference>
<accession>A0A814J3G7</accession>
<protein>
    <submittedName>
        <fullName evidence="2">Uncharacterized protein</fullName>
    </submittedName>
</protein>
<dbReference type="Proteomes" id="UP000681722">
    <property type="component" value="Unassembled WGS sequence"/>
</dbReference>
<reference evidence="2" key="1">
    <citation type="submission" date="2021-02" db="EMBL/GenBank/DDBJ databases">
        <authorList>
            <person name="Nowell W R."/>
        </authorList>
    </citation>
    <scope>NUCLEOTIDE SEQUENCE</scope>
</reference>
<dbReference type="Proteomes" id="UP000682733">
    <property type="component" value="Unassembled WGS sequence"/>
</dbReference>